<evidence type="ECO:0000256" key="10">
    <source>
        <dbReference type="ARBA" id="ARBA00022679"/>
    </source>
</evidence>
<evidence type="ECO:0000313" key="19">
    <source>
        <dbReference type="EMBL" id="PEN08477.1"/>
    </source>
</evidence>
<comment type="subunit">
    <text evidence="15">Homodimer. The dihydroxyacetone kinase complex is composed of a homodimer of DhaM, a homodimer of DhaK and the subunit DhaL.</text>
</comment>
<comment type="caution">
    <text evidence="19">The sequence shown here is derived from an EMBL/GenBank/DDBJ whole genome shotgun (WGS) entry which is preliminary data.</text>
</comment>
<dbReference type="NCBIfam" id="TIGR01417">
    <property type="entry name" value="PTS_I_fam"/>
    <property type="match status" value="1"/>
</dbReference>
<dbReference type="InterPro" id="IPR004701">
    <property type="entry name" value="PTS_EIIA_man-typ"/>
</dbReference>
<evidence type="ECO:0000256" key="15">
    <source>
        <dbReference type="ARBA" id="ARBA00046577"/>
    </source>
</evidence>
<keyword evidence="10 19" id="KW-0808">Transferase</keyword>
<evidence type="ECO:0000259" key="17">
    <source>
        <dbReference type="PROSITE" id="PS51096"/>
    </source>
</evidence>
<feature type="region of interest" description="Disordered" evidence="16">
    <location>
        <begin position="256"/>
        <end position="282"/>
    </location>
</feature>
<dbReference type="NCBIfam" id="TIGR01003">
    <property type="entry name" value="PTS_HPr_family"/>
    <property type="match status" value="1"/>
</dbReference>
<evidence type="ECO:0000259" key="18">
    <source>
        <dbReference type="PROSITE" id="PS51350"/>
    </source>
</evidence>
<dbReference type="Pfam" id="PF05524">
    <property type="entry name" value="PEP-utilisers_N"/>
    <property type="match status" value="1"/>
</dbReference>
<dbReference type="Gene3D" id="3.50.30.10">
    <property type="entry name" value="Phosphohistidine domain"/>
    <property type="match status" value="1"/>
</dbReference>
<dbReference type="PRINTS" id="PR01736">
    <property type="entry name" value="PHPHTRNFRASE"/>
</dbReference>
<evidence type="ECO:0000256" key="14">
    <source>
        <dbReference type="ARBA" id="ARBA00022842"/>
    </source>
</evidence>
<dbReference type="InterPro" id="IPR036637">
    <property type="entry name" value="Phosphohistidine_dom_sf"/>
</dbReference>
<dbReference type="InterPro" id="IPR036618">
    <property type="entry name" value="PtsI_HPr-bd_sf"/>
</dbReference>
<reference evidence="19 20" key="1">
    <citation type="submission" date="2017-10" db="EMBL/GenBank/DDBJ databases">
        <title>Draft genome of Longimonas halophila.</title>
        <authorList>
            <person name="Goh K.M."/>
            <person name="Shamsir M.S."/>
            <person name="Lim S.W."/>
        </authorList>
    </citation>
    <scope>NUCLEOTIDE SEQUENCE [LARGE SCALE GENOMIC DNA]</scope>
    <source>
        <strain evidence="19 20">KCTC 42399</strain>
    </source>
</reference>
<organism evidence="19 20">
    <name type="scientific">Longimonas halophila</name>
    <dbReference type="NCBI Taxonomy" id="1469170"/>
    <lineage>
        <taxon>Bacteria</taxon>
        <taxon>Pseudomonadati</taxon>
        <taxon>Rhodothermota</taxon>
        <taxon>Rhodothermia</taxon>
        <taxon>Rhodothermales</taxon>
        <taxon>Salisaetaceae</taxon>
        <taxon>Longimonas</taxon>
    </lineage>
</organism>
<dbReference type="NCBIfam" id="TIGR02364">
    <property type="entry name" value="dha_pts"/>
    <property type="match status" value="1"/>
</dbReference>
<evidence type="ECO:0000256" key="9">
    <source>
        <dbReference type="ARBA" id="ARBA00022597"/>
    </source>
</evidence>
<dbReference type="Pfam" id="PF02896">
    <property type="entry name" value="PEP-utilizers_C"/>
    <property type="match status" value="1"/>
</dbReference>
<dbReference type="InterPro" id="IPR040442">
    <property type="entry name" value="Pyrv_kinase-like_dom_sf"/>
</dbReference>
<keyword evidence="7" id="KW-0813">Transport</keyword>
<evidence type="ECO:0000256" key="13">
    <source>
        <dbReference type="ARBA" id="ARBA00022777"/>
    </source>
</evidence>
<dbReference type="GO" id="GO:0016020">
    <property type="term" value="C:membrane"/>
    <property type="evidence" value="ECO:0007669"/>
    <property type="project" value="InterPro"/>
</dbReference>
<sequence>MVSLVLVSHSQALADALLPLIREMADDDVQISVAAGSGDDGTAFGTDAVAIMQAIESVDSPDGVLVLGDMGSALLSTDTALDLLPEETRARTRLLSAPFVEGAMAAAIQASMGSPVDDVVREAMNALAQKQRHVGDTDADAPSPTGTPDVHTPADDEPGAESSGAAQTAVAELVNPHGLHARPAAQLVRTAGQYDAAITLSREGDDHAPVSATSISSVSTLGARQGDRIQLSAHGPDAADALEALTTLIRDGFGETEAAPEPATPDPAASATPEPPQSAKLPEGAVQGIPVQAGTAVAPAARFSAALPELPTAQTAPPEEIWDGLRVVLASVQGELESDASGNASAAGILDAQALLLDDDELLSEARRRITNEGEPAARAWHGATEALAERYAALDDDYLQARAADVRDVGRRVILELLDEPADALSLPDDPCILVADTLPPSVVPHLNPDHVQGVVCTGGSPTAHNAILLRGQGIPTVFGVGTALQSVDDGTPLGLDGAAGRVWIEPVPEQVEQLQAARRAAAEQAQAHREAAQEPAITADGIAITVQANVSQPGDAREAAARGAEGVGLLRTEFLFGDAEEPPSENDQVTALKAAVKPFTKPVTIRVLDAGGDKPLPYLSFPDEANPFLGVRGIRVLLRHPELFQTQLRALLRAGAAHPVRLLLPMVATPDEVEEALQHLETARTALANAGTPHAERLPVGIMIETPASALAAEDLAPQVDFFSIGTNDLVQYVMAADRGHADLSALADVLHPPVLRLIQRTVQQAGDVPVSVCGEAAAQPMAIPLLLGLGVSSLSVNPGAVPGTKALVRALRHDEMKTLAKEAVGCARVSEVRALVRKALPEAFAHGIATG</sequence>
<keyword evidence="11" id="KW-0598">Phosphotransferase system</keyword>
<gene>
    <name evidence="19" type="primary">ptsP</name>
    <name evidence="19" type="ORF">CRI93_05045</name>
</gene>
<dbReference type="Proteomes" id="UP000221024">
    <property type="component" value="Unassembled WGS sequence"/>
</dbReference>
<comment type="cofactor">
    <cofactor evidence="3">
        <name>Mg(2+)</name>
        <dbReference type="ChEBI" id="CHEBI:18420"/>
    </cofactor>
</comment>
<evidence type="ECO:0000256" key="5">
    <source>
        <dbReference type="ARBA" id="ARBA00004496"/>
    </source>
</evidence>
<dbReference type="CDD" id="cd00367">
    <property type="entry name" value="PTS-HPr_like"/>
    <property type="match status" value="1"/>
</dbReference>
<dbReference type="Pfam" id="PF00391">
    <property type="entry name" value="PEP-utilizers"/>
    <property type="match status" value="1"/>
</dbReference>
<dbReference type="InterPro" id="IPR008731">
    <property type="entry name" value="PTS_EIN"/>
</dbReference>
<dbReference type="InterPro" id="IPR035895">
    <property type="entry name" value="HPr-like_sf"/>
</dbReference>
<evidence type="ECO:0000256" key="4">
    <source>
        <dbReference type="ARBA" id="ARBA00002788"/>
    </source>
</evidence>
<comment type="similarity">
    <text evidence="6">Belongs to the PEP-utilizing enzyme family.</text>
</comment>
<proteinExistence type="inferred from homology"/>
<keyword evidence="9" id="KW-0762">Sugar transport</keyword>
<dbReference type="InterPro" id="IPR001020">
    <property type="entry name" value="PTS_HPr_His_P_site"/>
</dbReference>
<comment type="subcellular location">
    <subcellularLocation>
        <location evidence="5">Cytoplasm</location>
    </subcellularLocation>
</comment>
<keyword evidence="13" id="KW-0418">Kinase</keyword>
<dbReference type="PROSITE" id="PS51096">
    <property type="entry name" value="PTS_EIIA_TYPE_4"/>
    <property type="match status" value="1"/>
</dbReference>
<comment type="catalytic activity">
    <reaction evidence="1">
        <text>L-histidyl-[protein] + phosphoenolpyruvate = N(pros)-phospho-L-histidyl-[protein] + pyruvate</text>
        <dbReference type="Rhea" id="RHEA:23880"/>
        <dbReference type="Rhea" id="RHEA-COMP:9745"/>
        <dbReference type="Rhea" id="RHEA-COMP:9746"/>
        <dbReference type="ChEBI" id="CHEBI:15361"/>
        <dbReference type="ChEBI" id="CHEBI:29979"/>
        <dbReference type="ChEBI" id="CHEBI:58702"/>
        <dbReference type="ChEBI" id="CHEBI:64837"/>
        <dbReference type="EC" id="2.7.3.9"/>
    </reaction>
</comment>
<dbReference type="InterPro" id="IPR000032">
    <property type="entry name" value="HPr-like"/>
</dbReference>
<evidence type="ECO:0000256" key="7">
    <source>
        <dbReference type="ARBA" id="ARBA00022448"/>
    </source>
</evidence>
<dbReference type="SUPFAM" id="SSF47831">
    <property type="entry name" value="Enzyme I of the PEP:sugar phosphotransferase system HPr-binding (sub)domain"/>
    <property type="match status" value="1"/>
</dbReference>
<dbReference type="PANTHER" id="PTHR46244:SF6">
    <property type="entry name" value="PHOSPHOENOLPYRUVATE-PROTEIN PHOSPHOTRANSFERASE"/>
    <property type="match status" value="1"/>
</dbReference>
<dbReference type="InterPro" id="IPR015813">
    <property type="entry name" value="Pyrv/PenolPyrv_kinase-like_dom"/>
</dbReference>
<dbReference type="PROSITE" id="PS51350">
    <property type="entry name" value="PTS_HPR_DOM"/>
    <property type="match status" value="1"/>
</dbReference>
<dbReference type="InterPro" id="IPR012844">
    <property type="entry name" value="DhaM_N"/>
</dbReference>
<evidence type="ECO:0000256" key="6">
    <source>
        <dbReference type="ARBA" id="ARBA00007837"/>
    </source>
</evidence>
<keyword evidence="20" id="KW-1185">Reference proteome</keyword>
<feature type="region of interest" description="Disordered" evidence="16">
    <location>
        <begin position="130"/>
        <end position="166"/>
    </location>
</feature>
<evidence type="ECO:0000313" key="20">
    <source>
        <dbReference type="Proteomes" id="UP000221024"/>
    </source>
</evidence>
<feature type="domain" description="HPr" evidence="18">
    <location>
        <begin position="166"/>
        <end position="256"/>
    </location>
</feature>
<dbReference type="Pfam" id="PF00381">
    <property type="entry name" value="PTS-HPr"/>
    <property type="match status" value="1"/>
</dbReference>
<evidence type="ECO:0000256" key="12">
    <source>
        <dbReference type="ARBA" id="ARBA00022723"/>
    </source>
</evidence>
<evidence type="ECO:0000256" key="1">
    <source>
        <dbReference type="ARBA" id="ARBA00000683"/>
    </source>
</evidence>
<dbReference type="InterPro" id="IPR000121">
    <property type="entry name" value="PEP_util_C"/>
</dbReference>
<protein>
    <submittedName>
        <fullName evidence="19">Phosphoenolpyruvate--protein phosphotransferase</fullName>
    </submittedName>
</protein>
<evidence type="ECO:0000256" key="11">
    <source>
        <dbReference type="ARBA" id="ARBA00022683"/>
    </source>
</evidence>
<dbReference type="SUPFAM" id="SSF55594">
    <property type="entry name" value="HPr-like"/>
    <property type="match status" value="1"/>
</dbReference>
<dbReference type="OrthoDB" id="9765468at2"/>
<dbReference type="Gene3D" id="3.30.1340.10">
    <property type="entry name" value="HPr-like"/>
    <property type="match status" value="1"/>
</dbReference>
<dbReference type="Gene3D" id="3.40.50.510">
    <property type="entry name" value="Phosphotransferase system, mannose-type IIA component"/>
    <property type="match status" value="1"/>
</dbReference>
<dbReference type="InterPro" id="IPR036662">
    <property type="entry name" value="PTS_EIIA_man-typ_sf"/>
</dbReference>
<keyword evidence="14" id="KW-0460">Magnesium</keyword>
<dbReference type="SUPFAM" id="SSF51621">
    <property type="entry name" value="Phosphoenolpyruvate/pyruvate domain"/>
    <property type="match status" value="1"/>
</dbReference>
<evidence type="ECO:0000256" key="8">
    <source>
        <dbReference type="ARBA" id="ARBA00022490"/>
    </source>
</evidence>
<accession>A0A2H3NV60</accession>
<dbReference type="SUPFAM" id="SSF53062">
    <property type="entry name" value="PTS system fructose IIA component-like"/>
    <property type="match status" value="1"/>
</dbReference>
<feature type="domain" description="PTS EIIA type-4" evidence="17">
    <location>
        <begin position="1"/>
        <end position="134"/>
    </location>
</feature>
<evidence type="ECO:0000256" key="16">
    <source>
        <dbReference type="SAM" id="MobiDB-lite"/>
    </source>
</evidence>
<dbReference type="Gene3D" id="3.20.20.60">
    <property type="entry name" value="Phosphoenolpyruvate-binding domains"/>
    <property type="match status" value="1"/>
</dbReference>
<keyword evidence="8" id="KW-0963">Cytoplasm</keyword>
<dbReference type="GO" id="GO:0005737">
    <property type="term" value="C:cytoplasm"/>
    <property type="evidence" value="ECO:0007669"/>
    <property type="project" value="UniProtKB-SubCell"/>
</dbReference>
<dbReference type="PROSITE" id="PS00369">
    <property type="entry name" value="PTS_HPR_HIS"/>
    <property type="match status" value="1"/>
</dbReference>
<dbReference type="GO" id="GO:0009401">
    <property type="term" value="P:phosphoenolpyruvate-dependent sugar phosphotransferase system"/>
    <property type="evidence" value="ECO:0007669"/>
    <property type="project" value="UniProtKB-KW"/>
</dbReference>
<keyword evidence="12" id="KW-0479">Metal-binding</keyword>
<dbReference type="Pfam" id="PF03610">
    <property type="entry name" value="EIIA-man"/>
    <property type="match status" value="1"/>
</dbReference>
<dbReference type="EMBL" id="PDEP01000003">
    <property type="protein sequence ID" value="PEN08477.1"/>
    <property type="molecule type" value="Genomic_DNA"/>
</dbReference>
<dbReference type="GO" id="GO:0046872">
    <property type="term" value="F:metal ion binding"/>
    <property type="evidence" value="ECO:0007669"/>
    <property type="project" value="UniProtKB-KW"/>
</dbReference>
<evidence type="ECO:0000256" key="2">
    <source>
        <dbReference type="ARBA" id="ARBA00001113"/>
    </source>
</evidence>
<dbReference type="PANTHER" id="PTHR46244">
    <property type="entry name" value="PHOSPHOENOLPYRUVATE-PROTEIN PHOSPHOTRANSFERASE"/>
    <property type="match status" value="1"/>
</dbReference>
<dbReference type="Gene3D" id="1.10.274.10">
    <property type="entry name" value="PtsI, HPr-binding domain"/>
    <property type="match status" value="1"/>
</dbReference>
<comment type="function">
    <text evidence="4">Component of the dihydroxyacetone kinase complex, which is responsible for the phosphoenolpyruvate (PEP)-dependent phosphorylation of dihydroxyacetone. DhaM serves as the phosphoryl donor. Is phosphorylated by phosphoenolpyruvate in an EI- and HPr-dependent reaction, and a phosphorelay system on histidine residues finally leads to phosphoryl transfer to DhaL and dihydroxyacetone.</text>
</comment>
<dbReference type="InterPro" id="IPR023151">
    <property type="entry name" value="PEP_util_CS"/>
</dbReference>
<dbReference type="GO" id="GO:0047324">
    <property type="term" value="F:phosphoenolpyruvate-glycerone phosphotransferase activity"/>
    <property type="evidence" value="ECO:0007669"/>
    <property type="project" value="UniProtKB-EC"/>
</dbReference>
<keyword evidence="19" id="KW-0670">Pyruvate</keyword>
<dbReference type="InterPro" id="IPR050499">
    <property type="entry name" value="PEP-utilizing_PTS_enzyme"/>
</dbReference>
<dbReference type="PRINTS" id="PR00107">
    <property type="entry name" value="PHOSPHOCPHPR"/>
</dbReference>
<dbReference type="SUPFAM" id="SSF52009">
    <property type="entry name" value="Phosphohistidine domain"/>
    <property type="match status" value="1"/>
</dbReference>
<dbReference type="InterPro" id="IPR006318">
    <property type="entry name" value="PTS_EI-like"/>
</dbReference>
<dbReference type="RefSeq" id="WP_098061519.1">
    <property type="nucleotide sequence ID" value="NZ_PDEP01000003.1"/>
</dbReference>
<dbReference type="GO" id="GO:0008965">
    <property type="term" value="F:phosphoenolpyruvate-protein phosphotransferase activity"/>
    <property type="evidence" value="ECO:0007669"/>
    <property type="project" value="UniProtKB-EC"/>
</dbReference>
<dbReference type="InterPro" id="IPR008279">
    <property type="entry name" value="PEP-util_enz_mobile_dom"/>
</dbReference>
<name>A0A2H3NV60_9BACT</name>
<feature type="compositionally biased region" description="Low complexity" evidence="16">
    <location>
        <begin position="256"/>
        <end position="272"/>
    </location>
</feature>
<dbReference type="AlphaFoldDB" id="A0A2H3NV60"/>
<comment type="catalytic activity">
    <reaction evidence="2">
        <text>dihydroxyacetone + phosphoenolpyruvate = dihydroxyacetone phosphate + pyruvate</text>
        <dbReference type="Rhea" id="RHEA:18381"/>
        <dbReference type="ChEBI" id="CHEBI:15361"/>
        <dbReference type="ChEBI" id="CHEBI:16016"/>
        <dbReference type="ChEBI" id="CHEBI:57642"/>
        <dbReference type="ChEBI" id="CHEBI:58702"/>
        <dbReference type="EC" id="2.7.1.121"/>
    </reaction>
</comment>
<dbReference type="PROSITE" id="PS00742">
    <property type="entry name" value="PEP_ENZYMES_2"/>
    <property type="match status" value="1"/>
</dbReference>
<evidence type="ECO:0000256" key="3">
    <source>
        <dbReference type="ARBA" id="ARBA00001946"/>
    </source>
</evidence>